<accession>A0ABD2ACL2</accession>
<proteinExistence type="predicted"/>
<feature type="region of interest" description="Disordered" evidence="1">
    <location>
        <begin position="1"/>
        <end position="76"/>
    </location>
</feature>
<feature type="compositionally biased region" description="Acidic residues" evidence="1">
    <location>
        <begin position="17"/>
        <end position="65"/>
    </location>
</feature>
<dbReference type="AlphaFoldDB" id="A0ABD2ACL2"/>
<keyword evidence="3" id="KW-1185">Reference proteome</keyword>
<evidence type="ECO:0000256" key="1">
    <source>
        <dbReference type="SAM" id="MobiDB-lite"/>
    </source>
</evidence>
<dbReference type="Proteomes" id="UP001607302">
    <property type="component" value="Unassembled WGS sequence"/>
</dbReference>
<evidence type="ECO:0000313" key="3">
    <source>
        <dbReference type="Proteomes" id="UP001607302"/>
    </source>
</evidence>
<evidence type="ECO:0000313" key="2">
    <source>
        <dbReference type="EMBL" id="KAL2717595.1"/>
    </source>
</evidence>
<organism evidence="2 3">
    <name type="scientific">Vespula squamosa</name>
    <name type="common">Southern yellow jacket</name>
    <name type="synonym">Wasp</name>
    <dbReference type="NCBI Taxonomy" id="30214"/>
    <lineage>
        <taxon>Eukaryota</taxon>
        <taxon>Metazoa</taxon>
        <taxon>Ecdysozoa</taxon>
        <taxon>Arthropoda</taxon>
        <taxon>Hexapoda</taxon>
        <taxon>Insecta</taxon>
        <taxon>Pterygota</taxon>
        <taxon>Neoptera</taxon>
        <taxon>Endopterygota</taxon>
        <taxon>Hymenoptera</taxon>
        <taxon>Apocrita</taxon>
        <taxon>Aculeata</taxon>
        <taxon>Vespoidea</taxon>
        <taxon>Vespidae</taxon>
        <taxon>Vespinae</taxon>
        <taxon>Vespula</taxon>
    </lineage>
</organism>
<name>A0ABD2ACL2_VESSQ</name>
<protein>
    <submittedName>
        <fullName evidence="2">Uncharacterized protein</fullName>
    </submittedName>
</protein>
<reference evidence="2 3" key="1">
    <citation type="journal article" date="2024" name="Ann. Entomol. Soc. Am.">
        <title>Genomic analyses of the southern and eastern yellowjacket wasps (Hymenoptera: Vespidae) reveal evolutionary signatures of social life.</title>
        <authorList>
            <person name="Catto M.A."/>
            <person name="Caine P.B."/>
            <person name="Orr S.E."/>
            <person name="Hunt B.G."/>
            <person name="Goodisman M.A.D."/>
        </authorList>
    </citation>
    <scope>NUCLEOTIDE SEQUENCE [LARGE SCALE GENOMIC DNA]</scope>
    <source>
        <strain evidence="2">233</strain>
        <tissue evidence="2">Head and thorax</tissue>
    </source>
</reference>
<sequence>MICHTDVAGGNRKTSNTDDEDEDDEEDENENDEDEDKDDNNNDDDDDDDDDDDGEEDKEENEDKEEDKKEDKGTNLRWIIESNALGIILSEEAGLLARPLASLLPINALDPDLQPVIKRAQSL</sequence>
<gene>
    <name evidence="2" type="ORF">V1478_013295</name>
</gene>
<dbReference type="EMBL" id="JAUDFV010000153">
    <property type="protein sequence ID" value="KAL2717595.1"/>
    <property type="molecule type" value="Genomic_DNA"/>
</dbReference>
<comment type="caution">
    <text evidence="2">The sequence shown here is derived from an EMBL/GenBank/DDBJ whole genome shotgun (WGS) entry which is preliminary data.</text>
</comment>